<dbReference type="Proteomes" id="UP000024404">
    <property type="component" value="Unassembled WGS sequence"/>
</dbReference>
<evidence type="ECO:0000313" key="3">
    <source>
        <dbReference type="Proteomes" id="UP000024404"/>
    </source>
</evidence>
<feature type="transmembrane region" description="Helical" evidence="1">
    <location>
        <begin position="73"/>
        <end position="90"/>
    </location>
</feature>
<feature type="transmembrane region" description="Helical" evidence="1">
    <location>
        <begin position="102"/>
        <end position="121"/>
    </location>
</feature>
<keyword evidence="3" id="KW-1185">Reference proteome</keyword>
<evidence type="ECO:0000313" key="2">
    <source>
        <dbReference type="EnsemblMetazoa" id="OVOC9946.1"/>
    </source>
</evidence>
<dbReference type="EMBL" id="CMVM020000306">
    <property type="status" value="NOT_ANNOTATED_CDS"/>
    <property type="molecule type" value="Genomic_DNA"/>
</dbReference>
<name>A0A8R1U309_ONCVO</name>
<keyword evidence="1" id="KW-0472">Membrane</keyword>
<accession>A0A8R1U309</accession>
<feature type="transmembrane region" description="Helical" evidence="1">
    <location>
        <begin position="133"/>
        <end position="150"/>
    </location>
</feature>
<feature type="transmembrane region" description="Helical" evidence="1">
    <location>
        <begin position="21"/>
        <end position="38"/>
    </location>
</feature>
<evidence type="ECO:0000256" key="1">
    <source>
        <dbReference type="SAM" id="Phobius"/>
    </source>
</evidence>
<dbReference type="AlphaFoldDB" id="A0A8R1U309"/>
<reference evidence="3" key="1">
    <citation type="submission" date="2013-10" db="EMBL/GenBank/DDBJ databases">
        <title>Genome sequencing of Onchocerca volvulus.</title>
        <authorList>
            <person name="Cotton J."/>
            <person name="Tsai J."/>
            <person name="Stanley E."/>
            <person name="Tracey A."/>
            <person name="Holroyd N."/>
            <person name="Lustigman S."/>
            <person name="Berriman M."/>
        </authorList>
    </citation>
    <scope>NUCLEOTIDE SEQUENCE</scope>
</reference>
<sequence length="184" mass="21650">MEYFLPPEQVSPTEAIIRQRINFCLRLLIAFFFSYQLFDFMSLNQKNDFEFHTKSAGEILQHQLSICGYSERIIYSTILVFIIWIFLFISGFRNRNRTVWQLLYLSILIGVLTANLRFLQMKQRLYSAIHEGFYAYLLIFFIGLILTLQINERINISNDEVKVNNNEPSITHSNSTLATTKKLS</sequence>
<dbReference type="EnsemblMetazoa" id="OVOC9946.1">
    <property type="protein sequence ID" value="OVOC9946.1"/>
    <property type="gene ID" value="WBGene00246755"/>
</dbReference>
<keyword evidence="1" id="KW-1133">Transmembrane helix</keyword>
<keyword evidence="1" id="KW-0812">Transmembrane</keyword>
<dbReference type="OMA" id="LHEGFYC"/>
<reference evidence="2" key="2">
    <citation type="submission" date="2022-06" db="UniProtKB">
        <authorList>
            <consortium name="EnsemblMetazoa"/>
        </authorList>
    </citation>
    <scope>IDENTIFICATION</scope>
</reference>
<organism evidence="2 3">
    <name type="scientific">Onchocerca volvulus</name>
    <dbReference type="NCBI Taxonomy" id="6282"/>
    <lineage>
        <taxon>Eukaryota</taxon>
        <taxon>Metazoa</taxon>
        <taxon>Ecdysozoa</taxon>
        <taxon>Nematoda</taxon>
        <taxon>Chromadorea</taxon>
        <taxon>Rhabditida</taxon>
        <taxon>Spirurina</taxon>
        <taxon>Spiruromorpha</taxon>
        <taxon>Filarioidea</taxon>
        <taxon>Onchocercidae</taxon>
        <taxon>Onchocerca</taxon>
    </lineage>
</organism>
<proteinExistence type="predicted"/>
<protein>
    <submittedName>
        <fullName evidence="2">Uncharacterized protein</fullName>
    </submittedName>
</protein>